<dbReference type="AlphaFoldDB" id="A0A2B4RPF7"/>
<reference evidence="5" key="1">
    <citation type="journal article" date="2017" name="bioRxiv">
        <title>Comparative analysis of the genomes of Stylophora pistillata and Acropora digitifera provides evidence for extensive differences between species of corals.</title>
        <authorList>
            <person name="Voolstra C.R."/>
            <person name="Li Y."/>
            <person name="Liew Y.J."/>
            <person name="Baumgarten S."/>
            <person name="Zoccola D."/>
            <person name="Flot J.-F."/>
            <person name="Tambutte S."/>
            <person name="Allemand D."/>
            <person name="Aranda M."/>
        </authorList>
    </citation>
    <scope>NUCLEOTIDE SEQUENCE [LARGE SCALE GENOMIC DNA]</scope>
</reference>
<keyword evidence="2" id="KW-0186">Copper</keyword>
<dbReference type="EMBL" id="LSMT01000398">
    <property type="protein sequence ID" value="PFX18679.1"/>
    <property type="molecule type" value="Genomic_DNA"/>
</dbReference>
<evidence type="ECO:0000259" key="3">
    <source>
        <dbReference type="PROSITE" id="PS00497"/>
    </source>
</evidence>
<dbReference type="GO" id="GO:0046872">
    <property type="term" value="F:metal ion binding"/>
    <property type="evidence" value="ECO:0007669"/>
    <property type="project" value="UniProtKB-KW"/>
</dbReference>
<name>A0A2B4RPF7_STYPI</name>
<dbReference type="SUPFAM" id="SSF48056">
    <property type="entry name" value="Di-copper centre-containing domain"/>
    <property type="match status" value="1"/>
</dbReference>
<gene>
    <name evidence="4" type="primary">melC2</name>
    <name evidence="4" type="ORF">AWC38_SpisGene16947</name>
</gene>
<dbReference type="PROSITE" id="PS00497">
    <property type="entry name" value="TYROSINASE_1"/>
    <property type="match status" value="1"/>
</dbReference>
<dbReference type="STRING" id="50429.A0A2B4RPF7"/>
<dbReference type="OrthoDB" id="5987380at2759"/>
<keyword evidence="1" id="KW-0479">Metal-binding</keyword>
<dbReference type="InterPro" id="IPR008922">
    <property type="entry name" value="Di-copper_centre_dom_sf"/>
</dbReference>
<dbReference type="Gene3D" id="1.10.1280.10">
    <property type="entry name" value="Di-copper center containing domain from catechol oxidase"/>
    <property type="match status" value="1"/>
</dbReference>
<protein>
    <submittedName>
        <fullName evidence="4">Tyrosinase</fullName>
    </submittedName>
</protein>
<evidence type="ECO:0000313" key="4">
    <source>
        <dbReference type="EMBL" id="PFX18679.1"/>
    </source>
</evidence>
<keyword evidence="5" id="KW-1185">Reference proteome</keyword>
<dbReference type="PANTHER" id="PTHR11474">
    <property type="entry name" value="TYROSINASE FAMILY MEMBER"/>
    <property type="match status" value="1"/>
</dbReference>
<organism evidence="4 5">
    <name type="scientific">Stylophora pistillata</name>
    <name type="common">Smooth cauliflower coral</name>
    <dbReference type="NCBI Taxonomy" id="50429"/>
    <lineage>
        <taxon>Eukaryota</taxon>
        <taxon>Metazoa</taxon>
        <taxon>Cnidaria</taxon>
        <taxon>Anthozoa</taxon>
        <taxon>Hexacorallia</taxon>
        <taxon>Scleractinia</taxon>
        <taxon>Astrocoeniina</taxon>
        <taxon>Pocilloporidae</taxon>
        <taxon>Stylophora</taxon>
    </lineage>
</organism>
<dbReference type="Proteomes" id="UP000225706">
    <property type="component" value="Unassembled WGS sequence"/>
</dbReference>
<sequence>MDRTLRRSFAIPTAAKLELFMEDGQLGSHGAPAHEAVAEGHNSGPEHAATLLQEMEAITAEVQTLKEEAAAQIDVLSMVGGQDGDGGAPVPEVVEEEHSDESEHHVVSRDLICYHGFLTGCVERSIVTDRCGQRCRCSRGRFVQCTRVRREFTTMSRADREKYVRAVRTVSTDPRYKTDYDSMLTQHKTIFNSGIHQRDFFLPWHRWFMLQYENLLRRVDCTVTVPYWDWSVASRSPWRRRASDLWFPGNSGFGGNGEQTTEQCVTSGPFRRGVWNVVPSAGGSCLRRQFNLTDNPPDSAAVAEVLRIPHLQFDSFEIALRINLHDTVHCFIGGTMCSFDSAAAPEFMLHHGFVDKIWTDWQRRSAVHMHAHFSSVTAPMPGTNQLRTTAVLNNLRLPGGVRVQYQNPPRLQMRSRFGALRANSFGQASRGQFSVLSEIAIILFNVSKIEVEKARRLGMRLLPTRRRSGKRNLIDTS</sequence>
<dbReference type="InterPro" id="IPR002227">
    <property type="entry name" value="Tyrosinase_Cu-bd"/>
</dbReference>
<dbReference type="GO" id="GO:0016491">
    <property type="term" value="F:oxidoreductase activity"/>
    <property type="evidence" value="ECO:0007669"/>
    <property type="project" value="InterPro"/>
</dbReference>
<dbReference type="Pfam" id="PF00264">
    <property type="entry name" value="Tyrosinase"/>
    <property type="match status" value="1"/>
</dbReference>
<evidence type="ECO:0000256" key="2">
    <source>
        <dbReference type="ARBA" id="ARBA00023008"/>
    </source>
</evidence>
<feature type="domain" description="Tyrosinase copper-binding" evidence="3">
    <location>
        <begin position="196"/>
        <end position="213"/>
    </location>
</feature>
<comment type="caution">
    <text evidence="4">The sequence shown here is derived from an EMBL/GenBank/DDBJ whole genome shotgun (WGS) entry which is preliminary data.</text>
</comment>
<proteinExistence type="predicted"/>
<dbReference type="InterPro" id="IPR050316">
    <property type="entry name" value="Tyrosinase/Hemocyanin"/>
</dbReference>
<dbReference type="PANTHER" id="PTHR11474:SF126">
    <property type="entry name" value="TYROSINASE-LIKE PROTEIN TYR-1-RELATED"/>
    <property type="match status" value="1"/>
</dbReference>
<evidence type="ECO:0000256" key="1">
    <source>
        <dbReference type="ARBA" id="ARBA00022723"/>
    </source>
</evidence>
<evidence type="ECO:0000313" key="5">
    <source>
        <dbReference type="Proteomes" id="UP000225706"/>
    </source>
</evidence>
<accession>A0A2B4RPF7</accession>
<dbReference type="PRINTS" id="PR00092">
    <property type="entry name" value="TYROSINASE"/>
</dbReference>